<dbReference type="EMBL" id="JH431789">
    <property type="status" value="NOT_ANNOTATED_CDS"/>
    <property type="molecule type" value="Genomic_DNA"/>
</dbReference>
<accession>T1J1M6</accession>
<evidence type="ECO:0000313" key="3">
    <source>
        <dbReference type="Proteomes" id="UP000014500"/>
    </source>
</evidence>
<dbReference type="HOGENOM" id="CLU_1227217_0_0_1"/>
<dbReference type="Proteomes" id="UP000014500">
    <property type="component" value="Unassembled WGS sequence"/>
</dbReference>
<proteinExistence type="predicted"/>
<evidence type="ECO:0000313" key="2">
    <source>
        <dbReference type="EnsemblMetazoa" id="SMAR007447-PA"/>
    </source>
</evidence>
<dbReference type="EnsemblMetazoa" id="SMAR007447-RA">
    <property type="protein sequence ID" value="SMAR007447-PA"/>
    <property type="gene ID" value="SMAR007447"/>
</dbReference>
<dbReference type="STRING" id="126957.T1J1M6"/>
<dbReference type="AlphaFoldDB" id="T1J1M6"/>
<reference evidence="2" key="2">
    <citation type="submission" date="2015-02" db="UniProtKB">
        <authorList>
            <consortium name="EnsemblMetazoa"/>
        </authorList>
    </citation>
    <scope>IDENTIFICATION</scope>
</reference>
<name>T1J1M6_STRMM</name>
<reference evidence="3" key="1">
    <citation type="submission" date="2011-05" db="EMBL/GenBank/DDBJ databases">
        <authorList>
            <person name="Richards S.R."/>
            <person name="Qu J."/>
            <person name="Jiang H."/>
            <person name="Jhangiani S.N."/>
            <person name="Agravi P."/>
            <person name="Goodspeed R."/>
            <person name="Gross S."/>
            <person name="Mandapat C."/>
            <person name="Jackson L."/>
            <person name="Mathew T."/>
            <person name="Pu L."/>
            <person name="Thornton R."/>
            <person name="Saada N."/>
            <person name="Wilczek-Boney K.B."/>
            <person name="Lee S."/>
            <person name="Kovar C."/>
            <person name="Wu Y."/>
            <person name="Scherer S.E."/>
            <person name="Worley K.C."/>
            <person name="Muzny D.M."/>
            <person name="Gibbs R."/>
        </authorList>
    </citation>
    <scope>NUCLEOTIDE SEQUENCE</scope>
    <source>
        <strain evidence="3">Brora</strain>
    </source>
</reference>
<keyword evidence="3" id="KW-1185">Reference proteome</keyword>
<dbReference type="OMA" id="MENSAYM"/>
<feature type="compositionally biased region" description="Basic and acidic residues" evidence="1">
    <location>
        <begin position="190"/>
        <end position="200"/>
    </location>
</feature>
<feature type="region of interest" description="Disordered" evidence="1">
    <location>
        <begin position="159"/>
        <end position="200"/>
    </location>
</feature>
<dbReference type="PhylomeDB" id="T1J1M6"/>
<protein>
    <submittedName>
        <fullName evidence="2">Uncharacterized protein</fullName>
    </submittedName>
</protein>
<organism evidence="2 3">
    <name type="scientific">Strigamia maritima</name>
    <name type="common">European centipede</name>
    <name type="synonym">Geophilus maritimus</name>
    <dbReference type="NCBI Taxonomy" id="126957"/>
    <lineage>
        <taxon>Eukaryota</taxon>
        <taxon>Metazoa</taxon>
        <taxon>Ecdysozoa</taxon>
        <taxon>Arthropoda</taxon>
        <taxon>Myriapoda</taxon>
        <taxon>Chilopoda</taxon>
        <taxon>Pleurostigmophora</taxon>
        <taxon>Geophilomorpha</taxon>
        <taxon>Linotaeniidae</taxon>
        <taxon>Strigamia</taxon>
    </lineage>
</organism>
<sequence>MENSAYMPTSLASPALMVLASTAEASRDALHVQGTPAFPGQTTNMDAKDLHIPFSFSMRSLYGQPDNFANLPGHSLHLHNPFLTPAMERGLSFINPTGGGAFRPVATTTSDDRNGFHSAFLPTTAKSSKLDQVVTSSYSHMTGDATFGSAIARGASPLCVKEESSDKETTSSLELQDRLSETPASDLTDGTERSTPDECRSMRRRCNYFSEGEKEKNN</sequence>
<evidence type="ECO:0000256" key="1">
    <source>
        <dbReference type="SAM" id="MobiDB-lite"/>
    </source>
</evidence>
<feature type="compositionally biased region" description="Basic and acidic residues" evidence="1">
    <location>
        <begin position="160"/>
        <end position="180"/>
    </location>
</feature>